<proteinExistence type="predicted"/>
<keyword evidence="1" id="KW-1133">Transmembrane helix</keyword>
<dbReference type="Proteomes" id="UP000630887">
    <property type="component" value="Unassembled WGS sequence"/>
</dbReference>
<dbReference type="RefSeq" id="WP_203692958.1">
    <property type="nucleotide sequence ID" value="NZ_BAAALC010000022.1"/>
</dbReference>
<evidence type="ECO:0000313" key="2">
    <source>
        <dbReference type="EMBL" id="GIG06585.1"/>
    </source>
</evidence>
<reference evidence="2 3" key="1">
    <citation type="submission" date="2021-01" db="EMBL/GenBank/DDBJ databases">
        <title>Whole genome shotgun sequence of Catellatospora coxensis NBRC 107359.</title>
        <authorList>
            <person name="Komaki H."/>
            <person name="Tamura T."/>
        </authorList>
    </citation>
    <scope>NUCLEOTIDE SEQUENCE [LARGE SCALE GENOMIC DNA]</scope>
    <source>
        <strain evidence="2 3">NBRC 107359</strain>
    </source>
</reference>
<evidence type="ECO:0000313" key="3">
    <source>
        <dbReference type="Proteomes" id="UP000630887"/>
    </source>
</evidence>
<name>A0A8J3L504_9ACTN</name>
<sequence length="193" mass="19082">MTEHQDVRSALAELVADEPDLPAGTADIERRGARRRNRRYAAIGALALTPLLAGAVAVAVWPSAPPAQVTAQPSPSVEPVFDPNAGTQLAVGFPLGSAVDAVSGALPAGVALAELPMDLGWGAGGTLVLPLASGGTLTVTITDGACGVVTSQLTPAQATAAADAVCAAWVAAGSPPVLPADPSASERPDLAAR</sequence>
<comment type="caution">
    <text evidence="2">The sequence shown here is derived from an EMBL/GenBank/DDBJ whole genome shotgun (WGS) entry which is preliminary data.</text>
</comment>
<accession>A0A8J3L504</accession>
<dbReference type="EMBL" id="BONI01000025">
    <property type="protein sequence ID" value="GIG06585.1"/>
    <property type="molecule type" value="Genomic_DNA"/>
</dbReference>
<dbReference type="AlphaFoldDB" id="A0A8J3L504"/>
<feature type="transmembrane region" description="Helical" evidence="1">
    <location>
        <begin position="40"/>
        <end position="61"/>
    </location>
</feature>
<keyword evidence="3" id="KW-1185">Reference proteome</keyword>
<organism evidence="2 3">
    <name type="scientific">Catellatospora coxensis</name>
    <dbReference type="NCBI Taxonomy" id="310354"/>
    <lineage>
        <taxon>Bacteria</taxon>
        <taxon>Bacillati</taxon>
        <taxon>Actinomycetota</taxon>
        <taxon>Actinomycetes</taxon>
        <taxon>Micromonosporales</taxon>
        <taxon>Micromonosporaceae</taxon>
        <taxon>Catellatospora</taxon>
    </lineage>
</organism>
<keyword evidence="1" id="KW-0472">Membrane</keyword>
<evidence type="ECO:0000256" key="1">
    <source>
        <dbReference type="SAM" id="Phobius"/>
    </source>
</evidence>
<keyword evidence="1" id="KW-0812">Transmembrane</keyword>
<gene>
    <name evidence="2" type="ORF">Cco03nite_32850</name>
</gene>
<protein>
    <submittedName>
        <fullName evidence="2">Uncharacterized protein</fullName>
    </submittedName>
</protein>